<keyword evidence="3" id="KW-1003">Cell membrane</keyword>
<sequence length="266" mass="29016">MKRSPQHALYLKRQRLHKTLVTVCRIGALIVALALWECAARLGWIDSFITSSPSRVWSTLKELVANGTLFRHAWVSTAETLAGFAIGTAAGYAAAVLLWWNGFLKEVFEPYVVVLNSLPKIALGPIIIIWAGTGKGAIITMAVLISVVITTINMLNGFLETDKDKIFLMRAMHANKLQIFVKLVAPANVPTLMATLKINVGMAWIGSIMGEYLVSKEGLGYLLVYGSQVFRLDLVMTCTIVLCALAGLMYGAVALLEKAVVKNYDA</sequence>
<feature type="transmembrane region" description="Helical" evidence="7">
    <location>
        <begin position="112"/>
        <end position="131"/>
    </location>
</feature>
<dbReference type="GO" id="GO:0055085">
    <property type="term" value="P:transmembrane transport"/>
    <property type="evidence" value="ECO:0007669"/>
    <property type="project" value="InterPro"/>
</dbReference>
<protein>
    <submittedName>
        <fullName evidence="9">ABC transporter permease</fullName>
    </submittedName>
</protein>
<dbReference type="AlphaFoldDB" id="A0A9D1MXN8"/>
<feature type="transmembrane region" description="Helical" evidence="7">
    <location>
        <begin position="137"/>
        <end position="159"/>
    </location>
</feature>
<evidence type="ECO:0000256" key="2">
    <source>
        <dbReference type="ARBA" id="ARBA00022448"/>
    </source>
</evidence>
<evidence type="ECO:0000256" key="7">
    <source>
        <dbReference type="RuleBase" id="RU363032"/>
    </source>
</evidence>
<name>A0A9D1MXN8_9BACT</name>
<feature type="domain" description="ABC transmembrane type-1" evidence="8">
    <location>
        <begin position="69"/>
        <end position="261"/>
    </location>
</feature>
<comment type="similarity">
    <text evidence="7">Belongs to the binding-protein-dependent transport system permease family.</text>
</comment>
<dbReference type="InterPro" id="IPR000515">
    <property type="entry name" value="MetI-like"/>
</dbReference>
<keyword evidence="6 7" id="KW-0472">Membrane</keyword>
<dbReference type="PANTHER" id="PTHR30151:SF19">
    <property type="entry name" value="ABC TRANSPORTER PERMEASE"/>
    <property type="match status" value="1"/>
</dbReference>
<feature type="transmembrane region" description="Helical" evidence="7">
    <location>
        <begin position="81"/>
        <end position="100"/>
    </location>
</feature>
<evidence type="ECO:0000256" key="5">
    <source>
        <dbReference type="ARBA" id="ARBA00022989"/>
    </source>
</evidence>
<evidence type="ECO:0000256" key="4">
    <source>
        <dbReference type="ARBA" id="ARBA00022692"/>
    </source>
</evidence>
<organism evidence="9 10">
    <name type="scientific">Candidatus Fimimonas merdipullorum</name>
    <dbReference type="NCBI Taxonomy" id="2840822"/>
    <lineage>
        <taxon>Bacteria</taxon>
        <taxon>Pseudomonadati</taxon>
        <taxon>Myxococcota</taxon>
        <taxon>Myxococcia</taxon>
        <taxon>Myxococcales</taxon>
        <taxon>Cystobacterineae</taxon>
        <taxon>Myxococcaceae</taxon>
        <taxon>Myxococcaceae incertae sedis</taxon>
        <taxon>Candidatus Fimimonas</taxon>
    </lineage>
</organism>
<keyword evidence="5 7" id="KW-1133">Transmembrane helix</keyword>
<dbReference type="Proteomes" id="UP000886852">
    <property type="component" value="Unassembled WGS sequence"/>
</dbReference>
<reference evidence="9" key="1">
    <citation type="submission" date="2020-10" db="EMBL/GenBank/DDBJ databases">
        <authorList>
            <person name="Gilroy R."/>
        </authorList>
    </citation>
    <scope>NUCLEOTIDE SEQUENCE</scope>
    <source>
        <strain evidence="9">ChiHjej12B11-7776</strain>
    </source>
</reference>
<evidence type="ECO:0000256" key="3">
    <source>
        <dbReference type="ARBA" id="ARBA00022475"/>
    </source>
</evidence>
<evidence type="ECO:0000256" key="1">
    <source>
        <dbReference type="ARBA" id="ARBA00004651"/>
    </source>
</evidence>
<dbReference type="Pfam" id="PF00528">
    <property type="entry name" value="BPD_transp_1"/>
    <property type="match status" value="1"/>
</dbReference>
<dbReference type="PROSITE" id="PS50928">
    <property type="entry name" value="ABC_TM1"/>
    <property type="match status" value="1"/>
</dbReference>
<evidence type="ECO:0000259" key="8">
    <source>
        <dbReference type="PROSITE" id="PS50928"/>
    </source>
</evidence>
<evidence type="ECO:0000256" key="6">
    <source>
        <dbReference type="ARBA" id="ARBA00023136"/>
    </source>
</evidence>
<feature type="transmembrane region" description="Helical" evidence="7">
    <location>
        <begin position="234"/>
        <end position="256"/>
    </location>
</feature>
<evidence type="ECO:0000313" key="9">
    <source>
        <dbReference type="EMBL" id="HIU91176.1"/>
    </source>
</evidence>
<dbReference type="Gene3D" id="1.10.3720.10">
    <property type="entry name" value="MetI-like"/>
    <property type="match status" value="1"/>
</dbReference>
<dbReference type="InterPro" id="IPR035906">
    <property type="entry name" value="MetI-like_sf"/>
</dbReference>
<proteinExistence type="inferred from homology"/>
<gene>
    <name evidence="9" type="ORF">IAC72_04110</name>
</gene>
<dbReference type="GO" id="GO:0005886">
    <property type="term" value="C:plasma membrane"/>
    <property type="evidence" value="ECO:0007669"/>
    <property type="project" value="UniProtKB-SubCell"/>
</dbReference>
<comment type="caution">
    <text evidence="9">The sequence shown here is derived from an EMBL/GenBank/DDBJ whole genome shotgun (WGS) entry which is preliminary data.</text>
</comment>
<feature type="transmembrane region" description="Helical" evidence="7">
    <location>
        <begin position="180"/>
        <end position="205"/>
    </location>
</feature>
<dbReference type="PANTHER" id="PTHR30151">
    <property type="entry name" value="ALKANE SULFONATE ABC TRANSPORTER-RELATED, MEMBRANE SUBUNIT"/>
    <property type="match status" value="1"/>
</dbReference>
<keyword evidence="4 7" id="KW-0812">Transmembrane</keyword>
<dbReference type="SUPFAM" id="SSF161098">
    <property type="entry name" value="MetI-like"/>
    <property type="match status" value="1"/>
</dbReference>
<accession>A0A9D1MXN8</accession>
<reference evidence="9" key="2">
    <citation type="journal article" date="2021" name="PeerJ">
        <title>Extensive microbial diversity within the chicken gut microbiome revealed by metagenomics and culture.</title>
        <authorList>
            <person name="Gilroy R."/>
            <person name="Ravi A."/>
            <person name="Getino M."/>
            <person name="Pursley I."/>
            <person name="Horton D.L."/>
            <person name="Alikhan N.F."/>
            <person name="Baker D."/>
            <person name="Gharbi K."/>
            <person name="Hall N."/>
            <person name="Watson M."/>
            <person name="Adriaenssens E.M."/>
            <person name="Foster-Nyarko E."/>
            <person name="Jarju S."/>
            <person name="Secka A."/>
            <person name="Antonio M."/>
            <person name="Oren A."/>
            <person name="Chaudhuri R.R."/>
            <person name="La Ragione R."/>
            <person name="Hildebrand F."/>
            <person name="Pallen M.J."/>
        </authorList>
    </citation>
    <scope>NUCLEOTIDE SEQUENCE</scope>
    <source>
        <strain evidence="9">ChiHjej12B11-7776</strain>
    </source>
</reference>
<comment type="subcellular location">
    <subcellularLocation>
        <location evidence="1 7">Cell membrane</location>
        <topology evidence="1 7">Multi-pass membrane protein</topology>
    </subcellularLocation>
</comment>
<feature type="transmembrane region" description="Helical" evidence="7">
    <location>
        <begin position="20"/>
        <end position="44"/>
    </location>
</feature>
<evidence type="ECO:0000313" key="10">
    <source>
        <dbReference type="Proteomes" id="UP000886852"/>
    </source>
</evidence>
<dbReference type="EMBL" id="DVOC01000067">
    <property type="protein sequence ID" value="HIU91176.1"/>
    <property type="molecule type" value="Genomic_DNA"/>
</dbReference>
<keyword evidence="2 7" id="KW-0813">Transport</keyword>